<name>A0A4Z1RKB8_9GAMM</name>
<evidence type="ECO:0000313" key="1">
    <source>
        <dbReference type="EMBL" id="TKS55187.1"/>
    </source>
</evidence>
<gene>
    <name evidence="1" type="ORF">E4582_10715</name>
</gene>
<organism evidence="1 2">
    <name type="scientific">Luteimonas yindakuii</name>
    <dbReference type="NCBI Taxonomy" id="2565782"/>
    <lineage>
        <taxon>Bacteria</taxon>
        <taxon>Pseudomonadati</taxon>
        <taxon>Pseudomonadota</taxon>
        <taxon>Gammaproteobacteria</taxon>
        <taxon>Lysobacterales</taxon>
        <taxon>Lysobacteraceae</taxon>
        <taxon>Luteimonas</taxon>
    </lineage>
</organism>
<evidence type="ECO:0000313" key="2">
    <source>
        <dbReference type="Proteomes" id="UP000298681"/>
    </source>
</evidence>
<dbReference type="Proteomes" id="UP000298681">
    <property type="component" value="Unassembled WGS sequence"/>
</dbReference>
<sequence>MQRTSTLAIAAGLLLMVPGLASAAGARRAVDARPGEITLLRDVHARPAYRPMPPGMAIIADPTPNRELGNALGTGELSDADFAGLAADAPATSSGASVPLAQRIEDPLQATLGGSGPGGNANGTGNALGGALGVPMSAVGNTTRGIGDHVQGALAQFPMLGGKAGGP</sequence>
<proteinExistence type="predicted"/>
<dbReference type="AlphaFoldDB" id="A0A4Z1RKB8"/>
<dbReference type="RefSeq" id="WP_134674541.1">
    <property type="nucleotide sequence ID" value="NZ_CP039383.2"/>
</dbReference>
<protein>
    <submittedName>
        <fullName evidence="1">Uncharacterized protein</fullName>
    </submittedName>
</protein>
<reference evidence="1 2" key="1">
    <citation type="submission" date="2019-01" db="EMBL/GenBank/DDBJ databases">
        <authorList>
            <person name="Zhang S."/>
        </authorList>
    </citation>
    <scope>NUCLEOTIDE SEQUENCE [LARGE SCALE GENOMIC DNA]</scope>
    <source>
        <strain evidence="1 2">1626</strain>
    </source>
</reference>
<dbReference type="EMBL" id="SPUH01000001">
    <property type="protein sequence ID" value="TKS55187.1"/>
    <property type="molecule type" value="Genomic_DNA"/>
</dbReference>
<accession>A0A4Z1RKB8</accession>
<keyword evidence="2" id="KW-1185">Reference proteome</keyword>
<dbReference type="OrthoDB" id="5975809at2"/>
<comment type="caution">
    <text evidence="1">The sequence shown here is derived from an EMBL/GenBank/DDBJ whole genome shotgun (WGS) entry which is preliminary data.</text>
</comment>